<feature type="transmembrane region" description="Helical" evidence="3">
    <location>
        <begin position="191"/>
        <end position="213"/>
    </location>
</feature>
<accession>A0A975S3P0</accession>
<name>A0A975S3P0_9RHOB</name>
<dbReference type="Gene3D" id="3.30.450.20">
    <property type="entry name" value="PAS domain"/>
    <property type="match status" value="1"/>
</dbReference>
<keyword evidence="5" id="KW-0548">Nucleotidyltransferase</keyword>
<keyword evidence="6" id="KW-1185">Reference proteome</keyword>
<feature type="transmembrane region" description="Helical" evidence="3">
    <location>
        <begin position="49"/>
        <end position="70"/>
    </location>
</feature>
<dbReference type="PROSITE" id="PS50887">
    <property type="entry name" value="GGDEF"/>
    <property type="match status" value="1"/>
</dbReference>
<organism evidence="5 6">
    <name type="scientific">Gemmobacter fulvus</name>
    <dbReference type="NCBI Taxonomy" id="2840474"/>
    <lineage>
        <taxon>Bacteria</taxon>
        <taxon>Pseudomonadati</taxon>
        <taxon>Pseudomonadota</taxon>
        <taxon>Alphaproteobacteria</taxon>
        <taxon>Rhodobacterales</taxon>
        <taxon>Paracoccaceae</taxon>
        <taxon>Gemmobacter</taxon>
    </lineage>
</organism>
<geneLocation type="plasmid" evidence="5 6">
    <name>p3</name>
</geneLocation>
<dbReference type="Pfam" id="PF16927">
    <property type="entry name" value="HisKA_7TM"/>
    <property type="match status" value="1"/>
</dbReference>
<dbReference type="GO" id="GO:1902201">
    <property type="term" value="P:negative regulation of bacterial-type flagellum-dependent cell motility"/>
    <property type="evidence" value="ECO:0007669"/>
    <property type="project" value="TreeGrafter"/>
</dbReference>
<dbReference type="InterPro" id="IPR043128">
    <property type="entry name" value="Rev_trsase/Diguanyl_cyclase"/>
</dbReference>
<keyword evidence="5" id="KW-0808">Transferase</keyword>
<dbReference type="Proteomes" id="UP000679352">
    <property type="component" value="Plasmid p3"/>
</dbReference>
<dbReference type="Pfam" id="PF00990">
    <property type="entry name" value="GGDEF"/>
    <property type="match status" value="1"/>
</dbReference>
<dbReference type="GO" id="GO:0043709">
    <property type="term" value="P:cell adhesion involved in single-species biofilm formation"/>
    <property type="evidence" value="ECO:0007669"/>
    <property type="project" value="TreeGrafter"/>
</dbReference>
<feature type="transmembrane region" description="Helical" evidence="3">
    <location>
        <begin position="76"/>
        <end position="96"/>
    </location>
</feature>
<feature type="transmembrane region" description="Helical" evidence="3">
    <location>
        <begin position="225"/>
        <end position="244"/>
    </location>
</feature>
<dbReference type="InterPro" id="IPR050469">
    <property type="entry name" value="Diguanylate_Cyclase"/>
</dbReference>
<feature type="transmembrane region" description="Helical" evidence="3">
    <location>
        <begin position="20"/>
        <end position="37"/>
    </location>
</feature>
<dbReference type="CDD" id="cd01949">
    <property type="entry name" value="GGDEF"/>
    <property type="match status" value="1"/>
</dbReference>
<sequence length="551" mass="60930">MLPEWKMGACLHLMSSGPHDYFIVILFPLFIGITFWIQRQPQFDGKRYFVMANWSVTAWLLSVALELFSVEPHCKILAGTLAYPGIGLLPASWFLFVYRYTQHETGPILPWQWCVLIGVPAFATLIAITNPLHQLFYGPGTAPVSSVPGSPVNYVHGPLFYLLAATLYAFILASLALLGNAVRQSAGIARMLYVLLIAMTVLPTFGNIGYIVFGLNIAGFDPTPFLFSFLLLAYAALISLNNFFQVSSIAKDMVFDTLPNAVIVVRRDGQLVAHNREAERIFGPGARTLPVGGQVAELDPLMQRVTAPEPVTGPTEMMIGEREFEVSSTPLTQTIRAGRQIVIGYAFVFFEVTAYRQIERELAHALSTTDARLGELALQNRRISDEVRTDPLTGLLNRRSLSDAFTAMSRTEEDTIFAVLIDIDHFKKINDRLGHGVGDQVLAAFGIGLKRAFRSEDKLYRLGGEEFLALLPNIGLQELHGRIAGLRLEIGQMGSQFLPADMDLQFSAGIAVMPTDSHDLAELLDLADKRLYSAKNRGRNRTVGPLAEKRV</sequence>
<proteinExistence type="predicted"/>
<keyword evidence="3" id="KW-0472">Membrane</keyword>
<evidence type="ECO:0000256" key="2">
    <source>
        <dbReference type="ARBA" id="ARBA00034247"/>
    </source>
</evidence>
<dbReference type="EMBL" id="CP076364">
    <property type="protein sequence ID" value="QWK92917.1"/>
    <property type="molecule type" value="Genomic_DNA"/>
</dbReference>
<dbReference type="NCBIfam" id="TIGR00254">
    <property type="entry name" value="GGDEF"/>
    <property type="match status" value="1"/>
</dbReference>
<dbReference type="SUPFAM" id="SSF55073">
    <property type="entry name" value="Nucleotide cyclase"/>
    <property type="match status" value="1"/>
</dbReference>
<dbReference type="RefSeq" id="WP_215507832.1">
    <property type="nucleotide sequence ID" value="NZ_CP076364.1"/>
</dbReference>
<comment type="catalytic activity">
    <reaction evidence="2">
        <text>2 GTP = 3',3'-c-di-GMP + 2 diphosphate</text>
        <dbReference type="Rhea" id="RHEA:24898"/>
        <dbReference type="ChEBI" id="CHEBI:33019"/>
        <dbReference type="ChEBI" id="CHEBI:37565"/>
        <dbReference type="ChEBI" id="CHEBI:58805"/>
        <dbReference type="EC" id="2.7.7.65"/>
    </reaction>
</comment>
<gene>
    <name evidence="5" type="ORF">KM031_20235</name>
</gene>
<dbReference type="InterPro" id="IPR000160">
    <property type="entry name" value="GGDEF_dom"/>
</dbReference>
<dbReference type="GO" id="GO:0005886">
    <property type="term" value="C:plasma membrane"/>
    <property type="evidence" value="ECO:0007669"/>
    <property type="project" value="TreeGrafter"/>
</dbReference>
<dbReference type="GO" id="GO:0052621">
    <property type="term" value="F:diguanylate cyclase activity"/>
    <property type="evidence" value="ECO:0007669"/>
    <property type="project" value="UniProtKB-EC"/>
</dbReference>
<evidence type="ECO:0000313" key="6">
    <source>
        <dbReference type="Proteomes" id="UP000679352"/>
    </source>
</evidence>
<dbReference type="InterPro" id="IPR031621">
    <property type="entry name" value="HisKA_7TM"/>
</dbReference>
<feature type="transmembrane region" description="Helical" evidence="3">
    <location>
        <begin position="108"/>
        <end position="128"/>
    </location>
</feature>
<protein>
    <recommendedName>
        <fullName evidence="1">diguanylate cyclase</fullName>
        <ecNumber evidence="1">2.7.7.65</ecNumber>
    </recommendedName>
</protein>
<dbReference type="AlphaFoldDB" id="A0A975S3P0"/>
<dbReference type="PANTHER" id="PTHR45138:SF9">
    <property type="entry name" value="DIGUANYLATE CYCLASE DGCM-RELATED"/>
    <property type="match status" value="1"/>
</dbReference>
<evidence type="ECO:0000256" key="3">
    <source>
        <dbReference type="SAM" id="Phobius"/>
    </source>
</evidence>
<feature type="transmembrane region" description="Helical" evidence="3">
    <location>
        <begin position="159"/>
        <end position="179"/>
    </location>
</feature>
<reference evidence="5" key="1">
    <citation type="submission" date="2021-06" db="EMBL/GenBank/DDBJ databases">
        <authorList>
            <person name="Lee C.-S."/>
            <person name="Jin L."/>
        </authorList>
    </citation>
    <scope>NUCLEOTIDE SEQUENCE</scope>
    <source>
        <strain evidence="5">Con5</strain>
        <plasmid evidence="5">p3</plasmid>
    </source>
</reference>
<keyword evidence="5" id="KW-0614">Plasmid</keyword>
<dbReference type="InterPro" id="IPR029787">
    <property type="entry name" value="Nucleotide_cyclase"/>
</dbReference>
<feature type="domain" description="GGDEF" evidence="4">
    <location>
        <begin position="414"/>
        <end position="547"/>
    </location>
</feature>
<keyword evidence="3" id="KW-1133">Transmembrane helix</keyword>
<evidence type="ECO:0000259" key="4">
    <source>
        <dbReference type="PROSITE" id="PS50887"/>
    </source>
</evidence>
<dbReference type="PANTHER" id="PTHR45138">
    <property type="entry name" value="REGULATORY COMPONENTS OF SENSORY TRANSDUCTION SYSTEM"/>
    <property type="match status" value="1"/>
</dbReference>
<dbReference type="SMART" id="SM00267">
    <property type="entry name" value="GGDEF"/>
    <property type="match status" value="1"/>
</dbReference>
<evidence type="ECO:0000256" key="1">
    <source>
        <dbReference type="ARBA" id="ARBA00012528"/>
    </source>
</evidence>
<dbReference type="EC" id="2.7.7.65" evidence="1"/>
<dbReference type="Gene3D" id="3.30.70.270">
    <property type="match status" value="1"/>
</dbReference>
<evidence type="ECO:0000313" key="5">
    <source>
        <dbReference type="EMBL" id="QWK92917.1"/>
    </source>
</evidence>
<keyword evidence="3" id="KW-0812">Transmembrane</keyword>
<dbReference type="KEGG" id="gfu:KM031_20235"/>